<protein>
    <submittedName>
        <fullName evidence="1">Uncharacterized protein</fullName>
    </submittedName>
</protein>
<name>A0A1X2HD93_SYNRA</name>
<gene>
    <name evidence="1" type="ORF">BCR43DRAFT_440447</name>
</gene>
<reference evidence="1 2" key="1">
    <citation type="submission" date="2016-07" db="EMBL/GenBank/DDBJ databases">
        <title>Pervasive Adenine N6-methylation of Active Genes in Fungi.</title>
        <authorList>
            <consortium name="DOE Joint Genome Institute"/>
            <person name="Mondo S.J."/>
            <person name="Dannebaum R.O."/>
            <person name="Kuo R.C."/>
            <person name="Labutti K."/>
            <person name="Haridas S."/>
            <person name="Kuo A."/>
            <person name="Salamov A."/>
            <person name="Ahrendt S.R."/>
            <person name="Lipzen A."/>
            <person name="Sullivan W."/>
            <person name="Andreopoulos W.B."/>
            <person name="Clum A."/>
            <person name="Lindquist E."/>
            <person name="Daum C."/>
            <person name="Ramamoorthy G.K."/>
            <person name="Gryganskyi A."/>
            <person name="Culley D."/>
            <person name="Magnuson J.K."/>
            <person name="James T.Y."/>
            <person name="O'Malley M.A."/>
            <person name="Stajich J.E."/>
            <person name="Spatafora J.W."/>
            <person name="Visel A."/>
            <person name="Grigoriev I.V."/>
        </authorList>
    </citation>
    <scope>NUCLEOTIDE SEQUENCE [LARGE SCALE GENOMIC DNA]</scope>
    <source>
        <strain evidence="1 2">NRRL 2496</strain>
    </source>
</reference>
<comment type="caution">
    <text evidence="1">The sequence shown here is derived from an EMBL/GenBank/DDBJ whole genome shotgun (WGS) entry which is preliminary data.</text>
</comment>
<dbReference type="OrthoDB" id="273230at2759"/>
<sequence length="105" mass="11971">MQGRWVSSSSVVHSAQSMEEAMNHIEELFGAAKDEMEYAQESVGSVYYHEDRVTAEKAVHECLNAFDSFLEKLPSDEMRDEVKSKVGMKMKELKMEYESLPEEGS</sequence>
<evidence type="ECO:0000313" key="2">
    <source>
        <dbReference type="Proteomes" id="UP000242180"/>
    </source>
</evidence>
<dbReference type="InterPro" id="IPR053325">
    <property type="entry name" value="H3-Acetyl_Activator"/>
</dbReference>
<dbReference type="Proteomes" id="UP000242180">
    <property type="component" value="Unassembled WGS sequence"/>
</dbReference>
<dbReference type="InParanoid" id="A0A1X2HD93"/>
<keyword evidence="2" id="KW-1185">Reference proteome</keyword>
<organism evidence="1 2">
    <name type="scientific">Syncephalastrum racemosum</name>
    <name type="common">Filamentous fungus</name>
    <dbReference type="NCBI Taxonomy" id="13706"/>
    <lineage>
        <taxon>Eukaryota</taxon>
        <taxon>Fungi</taxon>
        <taxon>Fungi incertae sedis</taxon>
        <taxon>Mucoromycota</taxon>
        <taxon>Mucoromycotina</taxon>
        <taxon>Mucoromycetes</taxon>
        <taxon>Mucorales</taxon>
        <taxon>Syncephalastraceae</taxon>
        <taxon>Syncephalastrum</taxon>
    </lineage>
</organism>
<dbReference type="EMBL" id="MCGN01000005">
    <property type="protein sequence ID" value="ORY96785.1"/>
    <property type="molecule type" value="Genomic_DNA"/>
</dbReference>
<dbReference type="PANTHER" id="PTHR35706:SF1">
    <property type="entry name" value="EMBRYOGENESIS-LIKE PROTEIN"/>
    <property type="match status" value="1"/>
</dbReference>
<dbReference type="OMA" id="NESICGH"/>
<evidence type="ECO:0000313" key="1">
    <source>
        <dbReference type="EMBL" id="ORY96785.1"/>
    </source>
</evidence>
<dbReference type="PANTHER" id="PTHR35706">
    <property type="entry name" value="F14O23.11 PROTEIN"/>
    <property type="match status" value="1"/>
</dbReference>
<proteinExistence type="predicted"/>
<dbReference type="AlphaFoldDB" id="A0A1X2HD93"/>
<accession>A0A1X2HD93</accession>